<dbReference type="InterPro" id="IPR000889">
    <property type="entry name" value="Glutathione_peroxidase"/>
</dbReference>
<dbReference type="PANTHER" id="PTHR11592">
    <property type="entry name" value="GLUTATHIONE PEROXIDASE"/>
    <property type="match status" value="1"/>
</dbReference>
<dbReference type="SUPFAM" id="SSF52833">
    <property type="entry name" value="Thioredoxin-like"/>
    <property type="match status" value="1"/>
</dbReference>
<gene>
    <name evidence="4" type="ORF">MGWOODY_Hyp1736</name>
</gene>
<keyword evidence="2 4" id="KW-0575">Peroxidase</keyword>
<dbReference type="PIRSF" id="PIRSF000303">
    <property type="entry name" value="Glutathion_perox"/>
    <property type="match status" value="1"/>
</dbReference>
<keyword evidence="3" id="KW-0560">Oxidoreductase</keyword>
<organism evidence="4">
    <name type="scientific">hydrothermal vent metagenome</name>
    <dbReference type="NCBI Taxonomy" id="652676"/>
    <lineage>
        <taxon>unclassified sequences</taxon>
        <taxon>metagenomes</taxon>
        <taxon>ecological metagenomes</taxon>
    </lineage>
</organism>
<dbReference type="EMBL" id="CZQD01000001">
    <property type="protein sequence ID" value="CUS55489.1"/>
    <property type="molecule type" value="Genomic_DNA"/>
</dbReference>
<dbReference type="PANTHER" id="PTHR11592:SF78">
    <property type="entry name" value="GLUTATHIONE PEROXIDASE"/>
    <property type="match status" value="1"/>
</dbReference>
<dbReference type="InterPro" id="IPR036249">
    <property type="entry name" value="Thioredoxin-like_sf"/>
</dbReference>
<accession>A0A160TZT8</accession>
<protein>
    <submittedName>
        <fullName evidence="4">Glutathione peroxidase family protein</fullName>
    </submittedName>
</protein>
<dbReference type="Gene3D" id="3.40.30.10">
    <property type="entry name" value="Glutaredoxin"/>
    <property type="match status" value="1"/>
</dbReference>
<dbReference type="PRINTS" id="PR01011">
    <property type="entry name" value="GLUTPROXDASE"/>
</dbReference>
<dbReference type="PROSITE" id="PS51355">
    <property type="entry name" value="GLUTATHIONE_PEROXID_3"/>
    <property type="match status" value="1"/>
</dbReference>
<dbReference type="Pfam" id="PF00255">
    <property type="entry name" value="GSHPx"/>
    <property type="match status" value="1"/>
</dbReference>
<evidence type="ECO:0000256" key="2">
    <source>
        <dbReference type="ARBA" id="ARBA00022559"/>
    </source>
</evidence>
<evidence type="ECO:0000256" key="1">
    <source>
        <dbReference type="ARBA" id="ARBA00006926"/>
    </source>
</evidence>
<evidence type="ECO:0000256" key="3">
    <source>
        <dbReference type="ARBA" id="ARBA00023002"/>
    </source>
</evidence>
<reference evidence="4" key="1">
    <citation type="submission" date="2015-10" db="EMBL/GenBank/DDBJ databases">
        <authorList>
            <person name="Gilbert D.G."/>
        </authorList>
    </citation>
    <scope>NUCLEOTIDE SEQUENCE</scope>
</reference>
<dbReference type="AlphaFoldDB" id="A0A160TZT8"/>
<comment type="similarity">
    <text evidence="1">Belongs to the glutathione peroxidase family.</text>
</comment>
<proteinExistence type="inferred from homology"/>
<evidence type="ECO:0000313" key="4">
    <source>
        <dbReference type="EMBL" id="CUS55489.1"/>
    </source>
</evidence>
<dbReference type="CDD" id="cd00340">
    <property type="entry name" value="GSH_Peroxidase"/>
    <property type="match status" value="1"/>
</dbReference>
<name>A0A160TZT8_9ZZZZ</name>
<sequence>MTATQFTSIDGKPVDLEALDAKAILVVNTASKCGYTKQYEGLQALYEAKRAEGLVILGIPSNDFGGQEPGTEEEVQTFCQLNFGVTFPLTKKYAVTGADEHPFYLNAVDMLGEAAQPKWNFHKILVDGDGTPLKAYPSATTPSDPELVADIEAALGG</sequence>
<dbReference type="GO" id="GO:0004601">
    <property type="term" value="F:peroxidase activity"/>
    <property type="evidence" value="ECO:0007669"/>
    <property type="project" value="UniProtKB-KW"/>
</dbReference>
<dbReference type="GO" id="GO:0034599">
    <property type="term" value="P:cellular response to oxidative stress"/>
    <property type="evidence" value="ECO:0007669"/>
    <property type="project" value="TreeGrafter"/>
</dbReference>